<dbReference type="Proteomes" id="UP001328107">
    <property type="component" value="Unassembled WGS sequence"/>
</dbReference>
<comment type="caution">
    <text evidence="3">The sequence shown here is derived from an EMBL/GenBank/DDBJ whole genome shotgun (WGS) entry which is preliminary data.</text>
</comment>
<sequence>MKHPDQVAISDRSISDYFPMPGISLILASFTWIIFSIYFVAMLKDHCHRVKEMRRLEKMRKPRKEAVERQASLRNSLRNPLLSTK</sequence>
<feature type="region of interest" description="Disordered" evidence="1">
    <location>
        <begin position="58"/>
        <end position="85"/>
    </location>
</feature>
<reference evidence="4" key="1">
    <citation type="submission" date="2022-10" db="EMBL/GenBank/DDBJ databases">
        <title>Genome assembly of Pristionchus species.</title>
        <authorList>
            <person name="Yoshida K."/>
            <person name="Sommer R.J."/>
        </authorList>
    </citation>
    <scope>NUCLEOTIDE SEQUENCE [LARGE SCALE GENOMIC DNA]</scope>
    <source>
        <strain evidence="4">RS5460</strain>
    </source>
</reference>
<evidence type="ECO:0000256" key="2">
    <source>
        <dbReference type="SAM" id="Phobius"/>
    </source>
</evidence>
<evidence type="ECO:0000313" key="3">
    <source>
        <dbReference type="EMBL" id="GMR59610.1"/>
    </source>
</evidence>
<proteinExistence type="predicted"/>
<feature type="compositionally biased region" description="Low complexity" evidence="1">
    <location>
        <begin position="72"/>
        <end position="85"/>
    </location>
</feature>
<protein>
    <submittedName>
        <fullName evidence="3">Uncharacterized protein</fullName>
    </submittedName>
</protein>
<feature type="non-terminal residue" evidence="3">
    <location>
        <position position="85"/>
    </location>
</feature>
<dbReference type="AlphaFoldDB" id="A0AAN5ID17"/>
<keyword evidence="2" id="KW-0812">Transmembrane</keyword>
<evidence type="ECO:0000313" key="4">
    <source>
        <dbReference type="Proteomes" id="UP001328107"/>
    </source>
</evidence>
<evidence type="ECO:0000256" key="1">
    <source>
        <dbReference type="SAM" id="MobiDB-lite"/>
    </source>
</evidence>
<keyword evidence="2" id="KW-1133">Transmembrane helix</keyword>
<keyword evidence="2" id="KW-0472">Membrane</keyword>
<organism evidence="3 4">
    <name type="scientific">Pristionchus mayeri</name>
    <dbReference type="NCBI Taxonomy" id="1317129"/>
    <lineage>
        <taxon>Eukaryota</taxon>
        <taxon>Metazoa</taxon>
        <taxon>Ecdysozoa</taxon>
        <taxon>Nematoda</taxon>
        <taxon>Chromadorea</taxon>
        <taxon>Rhabditida</taxon>
        <taxon>Rhabditina</taxon>
        <taxon>Diplogasteromorpha</taxon>
        <taxon>Diplogasteroidea</taxon>
        <taxon>Neodiplogasteridae</taxon>
        <taxon>Pristionchus</taxon>
    </lineage>
</organism>
<accession>A0AAN5ID17</accession>
<name>A0AAN5ID17_9BILA</name>
<gene>
    <name evidence="3" type="ORF">PMAYCL1PPCAC_29805</name>
</gene>
<dbReference type="EMBL" id="BTRK01000006">
    <property type="protein sequence ID" value="GMR59610.1"/>
    <property type="molecule type" value="Genomic_DNA"/>
</dbReference>
<keyword evidence="4" id="KW-1185">Reference proteome</keyword>
<feature type="transmembrane region" description="Helical" evidence="2">
    <location>
        <begin position="20"/>
        <end position="43"/>
    </location>
</feature>